<evidence type="ECO:0000313" key="1">
    <source>
        <dbReference type="EMBL" id="SCM71871.1"/>
    </source>
</evidence>
<gene>
    <name evidence="1" type="ORF">KL86PLE_100371</name>
</gene>
<organism evidence="1">
    <name type="scientific">uncultured Pleomorphomonas sp</name>
    <dbReference type="NCBI Taxonomy" id="442121"/>
    <lineage>
        <taxon>Bacteria</taxon>
        <taxon>Pseudomonadati</taxon>
        <taxon>Pseudomonadota</taxon>
        <taxon>Alphaproteobacteria</taxon>
        <taxon>Hyphomicrobiales</taxon>
        <taxon>Pleomorphomonadaceae</taxon>
        <taxon>Pleomorphomonas</taxon>
        <taxon>environmental samples</taxon>
    </lineage>
</organism>
<reference evidence="1" key="1">
    <citation type="submission" date="2016-08" db="EMBL/GenBank/DDBJ databases">
        <authorList>
            <person name="Seilhamer J.J."/>
        </authorList>
    </citation>
    <scope>NUCLEOTIDE SEQUENCE</scope>
    <source>
        <strain evidence="1">86</strain>
    </source>
</reference>
<dbReference type="EMBL" id="FMJD01000002">
    <property type="protein sequence ID" value="SCM71871.1"/>
    <property type="molecule type" value="Genomic_DNA"/>
</dbReference>
<dbReference type="AlphaFoldDB" id="A0A212L2T6"/>
<protein>
    <submittedName>
        <fullName evidence="1">Uncharacterized protein</fullName>
    </submittedName>
</protein>
<sequence>MRSVIITTVIDNIHHASVKRVR</sequence>
<proteinExistence type="predicted"/>
<name>A0A212L2T6_9HYPH</name>
<accession>A0A212L2T6</accession>